<dbReference type="GO" id="GO:0007129">
    <property type="term" value="P:homologous chromosome pairing at meiosis"/>
    <property type="evidence" value="ECO:0007669"/>
    <property type="project" value="EnsemblPlants"/>
</dbReference>
<reference evidence="6 7" key="1">
    <citation type="journal article" date="2014" name="Nature">
        <title>The genome of the recently domesticated crop plant sugar beet (Beta vulgaris).</title>
        <authorList>
            <person name="Dohm J.C."/>
            <person name="Minoche A.E."/>
            <person name="Holtgrawe D."/>
            <person name="Capella-Gutierrez S."/>
            <person name="Zakrzewski F."/>
            <person name="Tafer H."/>
            <person name="Rupp O."/>
            <person name="Sorensen T.R."/>
            <person name="Stracke R."/>
            <person name="Reinhardt R."/>
            <person name="Goesmann A."/>
            <person name="Kraft T."/>
            <person name="Schulz B."/>
            <person name="Stadler P.F."/>
            <person name="Schmidt T."/>
            <person name="Gabaldon T."/>
            <person name="Lehrach H."/>
            <person name="Weisshaar B."/>
            <person name="Himmelbauer H."/>
        </authorList>
    </citation>
    <scope>NUCLEOTIDE SEQUENCE [LARGE SCALE GENOMIC DNA]</scope>
    <source>
        <tissue evidence="6">Taproot</tissue>
    </source>
</reference>
<dbReference type="GO" id="GO:0000712">
    <property type="term" value="P:resolution of meiotic recombination intermediates"/>
    <property type="evidence" value="ECO:0007669"/>
    <property type="project" value="TreeGrafter"/>
</dbReference>
<protein>
    <recommendedName>
        <fullName evidence="8">Centromere protein S</fullName>
    </recommendedName>
</protein>
<feature type="region of interest" description="Disordered" evidence="5">
    <location>
        <begin position="111"/>
        <end position="142"/>
    </location>
</feature>
<comment type="similarity">
    <text evidence="1">Belongs to the TAF9 family. CENP-S/MHF1 subfamily.</text>
</comment>
<dbReference type="Gramene" id="KMS94887">
    <property type="protein sequence ID" value="KMS94887"/>
    <property type="gene ID" value="BVRB_014390"/>
</dbReference>
<feature type="compositionally biased region" description="Polar residues" evidence="5">
    <location>
        <begin position="133"/>
        <end position="142"/>
    </location>
</feature>
<evidence type="ECO:0008006" key="8">
    <source>
        <dbReference type="Google" id="ProtNLM"/>
    </source>
</evidence>
<dbReference type="GO" id="GO:0071821">
    <property type="term" value="C:FANCM-MHF complex"/>
    <property type="evidence" value="ECO:0007669"/>
    <property type="project" value="InterPro"/>
</dbReference>
<keyword evidence="4" id="KW-0234">DNA repair</keyword>
<feature type="region of interest" description="Disordered" evidence="5">
    <location>
        <begin position="1"/>
        <end position="22"/>
    </location>
</feature>
<sequence length="142" mass="16027">MEIEKAGSDMEMEREEENDEETQLLRDRFRLSAISIAESEAKKNGMQVSEPIAACISDLAFKYAEHLAKDLQLFAHHAGRKMVNTEDVILAETSHRNENLSLSLRTFCNGLKAKEPQSERKRKKASRKEDKATTSALETADS</sequence>
<accession>A0A0J8B4W3</accession>
<dbReference type="OMA" id="VILCAHR"/>
<evidence type="ECO:0000256" key="2">
    <source>
        <dbReference type="ARBA" id="ARBA00022763"/>
    </source>
</evidence>
<dbReference type="InterPro" id="IPR009072">
    <property type="entry name" value="Histone-fold"/>
</dbReference>
<keyword evidence="2" id="KW-0227">DNA damage</keyword>
<dbReference type="GO" id="GO:0003682">
    <property type="term" value="F:chromatin binding"/>
    <property type="evidence" value="ECO:0007669"/>
    <property type="project" value="TreeGrafter"/>
</dbReference>
<dbReference type="GO" id="GO:0031297">
    <property type="term" value="P:replication fork processing"/>
    <property type="evidence" value="ECO:0007669"/>
    <property type="project" value="TreeGrafter"/>
</dbReference>
<name>A0A0J8B4W3_BETVV</name>
<evidence type="ECO:0000313" key="6">
    <source>
        <dbReference type="EMBL" id="KMS94887.1"/>
    </source>
</evidence>
<dbReference type="Proteomes" id="UP000035740">
    <property type="component" value="Unassembled WGS sequence"/>
</dbReference>
<proteinExistence type="inferred from homology"/>
<dbReference type="GO" id="GO:0006312">
    <property type="term" value="P:mitotic recombination"/>
    <property type="evidence" value="ECO:0007669"/>
    <property type="project" value="EnsemblPlants"/>
</dbReference>
<dbReference type="GO" id="GO:0036297">
    <property type="term" value="P:interstrand cross-link repair"/>
    <property type="evidence" value="ECO:0007669"/>
    <property type="project" value="EnsemblPlants"/>
</dbReference>
<feature type="compositionally biased region" description="Acidic residues" evidence="5">
    <location>
        <begin position="10"/>
        <end position="22"/>
    </location>
</feature>
<dbReference type="AlphaFoldDB" id="A0A0J8B4W3"/>
<evidence type="ECO:0000313" key="7">
    <source>
        <dbReference type="Proteomes" id="UP000035740"/>
    </source>
</evidence>
<dbReference type="PANTHER" id="PTHR22980">
    <property type="entry name" value="CORTISTATIN"/>
    <property type="match status" value="1"/>
</dbReference>
<gene>
    <name evidence="6" type="ORF">BVRB_014390</name>
</gene>
<dbReference type="ExpressionAtlas" id="A0A0J8B4W3">
    <property type="expression patterns" value="baseline and differential"/>
</dbReference>
<dbReference type="GO" id="GO:0046982">
    <property type="term" value="F:protein heterodimerization activity"/>
    <property type="evidence" value="ECO:0007669"/>
    <property type="project" value="InterPro"/>
</dbReference>
<dbReference type="Pfam" id="PF15630">
    <property type="entry name" value="CENP-S"/>
    <property type="match status" value="1"/>
</dbReference>
<keyword evidence="3" id="KW-0238">DNA-binding</keyword>
<dbReference type="Gene3D" id="1.10.20.10">
    <property type="entry name" value="Histone, subunit A"/>
    <property type="match status" value="1"/>
</dbReference>
<dbReference type="SUPFAM" id="SSF47113">
    <property type="entry name" value="Histone-fold"/>
    <property type="match status" value="1"/>
</dbReference>
<dbReference type="GO" id="GO:0003677">
    <property type="term" value="F:DNA binding"/>
    <property type="evidence" value="ECO:0007669"/>
    <property type="project" value="UniProtKB-KW"/>
</dbReference>
<evidence type="ECO:0000256" key="5">
    <source>
        <dbReference type="SAM" id="MobiDB-lite"/>
    </source>
</evidence>
<evidence type="ECO:0000256" key="4">
    <source>
        <dbReference type="ARBA" id="ARBA00023204"/>
    </source>
</evidence>
<dbReference type="InterPro" id="IPR029003">
    <property type="entry name" value="CENP-S/Mhf1"/>
</dbReference>
<dbReference type="CDD" id="cd22919">
    <property type="entry name" value="HFD_CENP-S"/>
    <property type="match status" value="1"/>
</dbReference>
<dbReference type="PANTHER" id="PTHR22980:SF0">
    <property type="entry name" value="CENTROMERE PROTEIN S"/>
    <property type="match status" value="1"/>
</dbReference>
<evidence type="ECO:0000256" key="1">
    <source>
        <dbReference type="ARBA" id="ARBA00006612"/>
    </source>
</evidence>
<organism evidence="6 7">
    <name type="scientific">Beta vulgaris subsp. vulgaris</name>
    <name type="common">Beet</name>
    <dbReference type="NCBI Taxonomy" id="3555"/>
    <lineage>
        <taxon>Eukaryota</taxon>
        <taxon>Viridiplantae</taxon>
        <taxon>Streptophyta</taxon>
        <taxon>Embryophyta</taxon>
        <taxon>Tracheophyta</taxon>
        <taxon>Spermatophyta</taxon>
        <taxon>Magnoliopsida</taxon>
        <taxon>eudicotyledons</taxon>
        <taxon>Gunneridae</taxon>
        <taxon>Pentapetalae</taxon>
        <taxon>Caryophyllales</taxon>
        <taxon>Chenopodiaceae</taxon>
        <taxon>Betoideae</taxon>
        <taxon>Beta</taxon>
    </lineage>
</organism>
<evidence type="ECO:0000256" key="3">
    <source>
        <dbReference type="ARBA" id="ARBA00023125"/>
    </source>
</evidence>
<dbReference type="OrthoDB" id="1872155at2759"/>
<dbReference type="EMBL" id="KQ090718">
    <property type="protein sequence ID" value="KMS94887.1"/>
    <property type="molecule type" value="Genomic_DNA"/>
</dbReference>
<keyword evidence="7" id="KW-1185">Reference proteome</keyword>